<protein>
    <recommendedName>
        <fullName evidence="3">4Fe-4S ferredoxin-type domain-containing protein</fullName>
    </recommendedName>
</protein>
<accession>A0A2R8AZZ3</accession>
<dbReference type="AlphaFoldDB" id="A0A2R8AZZ3"/>
<sequence>MLTSDLGGLRRRAIGSDGCLGCTDCTGTCLELLELLYVPPQVLKPKGKPK</sequence>
<keyword evidence="2" id="KW-1185">Reference proteome</keyword>
<proteinExistence type="predicted"/>
<evidence type="ECO:0000313" key="1">
    <source>
        <dbReference type="EMBL" id="SPF81615.1"/>
    </source>
</evidence>
<organism evidence="1 2">
    <name type="scientific">Pseudoprimorskyibacter insulae</name>
    <dbReference type="NCBI Taxonomy" id="1695997"/>
    <lineage>
        <taxon>Bacteria</taxon>
        <taxon>Pseudomonadati</taxon>
        <taxon>Pseudomonadota</taxon>
        <taxon>Alphaproteobacteria</taxon>
        <taxon>Rhodobacterales</taxon>
        <taxon>Paracoccaceae</taxon>
        <taxon>Pseudoprimorskyibacter</taxon>
    </lineage>
</organism>
<dbReference type="RefSeq" id="WP_181389506.1">
    <property type="nucleotide sequence ID" value="NZ_OMOJ01000011.1"/>
</dbReference>
<evidence type="ECO:0000313" key="2">
    <source>
        <dbReference type="Proteomes" id="UP000244904"/>
    </source>
</evidence>
<dbReference type="EMBL" id="OMOJ01000011">
    <property type="protein sequence ID" value="SPF81615.1"/>
    <property type="molecule type" value="Genomic_DNA"/>
</dbReference>
<name>A0A2R8AZZ3_9RHOB</name>
<evidence type="ECO:0008006" key="3">
    <source>
        <dbReference type="Google" id="ProtNLM"/>
    </source>
</evidence>
<reference evidence="2" key="1">
    <citation type="submission" date="2018-03" db="EMBL/GenBank/DDBJ databases">
        <authorList>
            <person name="Rodrigo-Torres L."/>
            <person name="Arahal R. D."/>
            <person name="Lucena T."/>
        </authorList>
    </citation>
    <scope>NUCLEOTIDE SEQUENCE [LARGE SCALE GENOMIC DNA]</scope>
    <source>
        <strain evidence="2">CECT 8871</strain>
    </source>
</reference>
<gene>
    <name evidence="1" type="ORF">PRI8871_03440</name>
</gene>
<dbReference type="Proteomes" id="UP000244904">
    <property type="component" value="Unassembled WGS sequence"/>
</dbReference>